<dbReference type="PANTHER" id="PTHR11139">
    <property type="entry name" value="ATAXIA TELANGIECTASIA MUTATED ATM -RELATED"/>
    <property type="match status" value="1"/>
</dbReference>
<evidence type="ECO:0000259" key="2">
    <source>
        <dbReference type="SMART" id="SM01346"/>
    </source>
</evidence>
<dbReference type="SUPFAM" id="SSF48371">
    <property type="entry name" value="ARM repeat"/>
    <property type="match status" value="1"/>
</dbReference>
<feature type="domain" description="Serine/threonine-protein kinase mTOR" evidence="2">
    <location>
        <begin position="1"/>
        <end position="115"/>
    </location>
</feature>
<evidence type="ECO:0000313" key="3">
    <source>
        <dbReference type="EMBL" id="KAL3372956.1"/>
    </source>
</evidence>
<dbReference type="GO" id="GO:0004674">
    <property type="term" value="F:protein serine/threonine kinase activity"/>
    <property type="evidence" value="ECO:0007669"/>
    <property type="project" value="UniProtKB-KW"/>
</dbReference>
<comment type="caution">
    <text evidence="3">The sequence shown here is derived from an EMBL/GenBank/DDBJ whole genome shotgun (WGS) entry which is preliminary data.</text>
</comment>
<gene>
    <name evidence="3" type="ORF">AABB24_005135</name>
</gene>
<dbReference type="PANTHER" id="PTHR11139:SF9">
    <property type="entry name" value="SERINE_THREONINE-PROTEIN KINASE MTOR"/>
    <property type="match status" value="1"/>
</dbReference>
<dbReference type="InterPro" id="IPR011989">
    <property type="entry name" value="ARM-like"/>
</dbReference>
<keyword evidence="1" id="KW-0067">ATP-binding</keyword>
<keyword evidence="1" id="KW-0547">Nucleotide-binding</keyword>
<dbReference type="EMBL" id="JBJKTR010000003">
    <property type="protein sequence ID" value="KAL3372956.1"/>
    <property type="molecule type" value="Genomic_DNA"/>
</dbReference>
<dbReference type="EMBL" id="JBJKTR010000003">
    <property type="protein sequence ID" value="KAL3372957.1"/>
    <property type="molecule type" value="Genomic_DNA"/>
</dbReference>
<dbReference type="AlphaFoldDB" id="A0ABD2UZR6"/>
<keyword evidence="1" id="KW-0723">Serine/threonine-protein kinase</keyword>
<dbReference type="SMART" id="SM01346">
    <property type="entry name" value="DUF3385"/>
    <property type="match status" value="1"/>
</dbReference>
<keyword evidence="1" id="KW-0808">Transferase</keyword>
<evidence type="ECO:0000256" key="1">
    <source>
        <dbReference type="RuleBase" id="RU364109"/>
    </source>
</evidence>
<comment type="catalytic activity">
    <reaction evidence="1">
        <text>L-threonyl-[protein] + ATP = O-phospho-L-threonyl-[protein] + ADP + H(+)</text>
        <dbReference type="Rhea" id="RHEA:46608"/>
        <dbReference type="Rhea" id="RHEA-COMP:11060"/>
        <dbReference type="Rhea" id="RHEA-COMP:11605"/>
        <dbReference type="ChEBI" id="CHEBI:15378"/>
        <dbReference type="ChEBI" id="CHEBI:30013"/>
        <dbReference type="ChEBI" id="CHEBI:30616"/>
        <dbReference type="ChEBI" id="CHEBI:61977"/>
        <dbReference type="ChEBI" id="CHEBI:456216"/>
        <dbReference type="EC" id="2.7.11.1"/>
    </reaction>
</comment>
<dbReference type="Gene3D" id="1.25.10.10">
    <property type="entry name" value="Leucine-rich Repeat Variant"/>
    <property type="match status" value="1"/>
</dbReference>
<dbReference type="InterPro" id="IPR050517">
    <property type="entry name" value="DDR_Repair_Kinase"/>
</dbReference>
<protein>
    <recommendedName>
        <fullName evidence="1">Serine/threonine-protein kinase TOR</fullName>
        <ecNumber evidence="1">2.7.11.1</ecNumber>
    </recommendedName>
</protein>
<comment type="similarity">
    <text evidence="1">Belongs to the PI3/PI4-kinase family.</text>
</comment>
<evidence type="ECO:0000313" key="4">
    <source>
        <dbReference type="Proteomes" id="UP001627284"/>
    </source>
</evidence>
<keyword evidence="1" id="KW-0418">Kinase</keyword>
<dbReference type="InterPro" id="IPR024585">
    <property type="entry name" value="mTOR_dom"/>
</dbReference>
<organism evidence="3 4">
    <name type="scientific">Solanum stoloniferum</name>
    <dbReference type="NCBI Taxonomy" id="62892"/>
    <lineage>
        <taxon>Eukaryota</taxon>
        <taxon>Viridiplantae</taxon>
        <taxon>Streptophyta</taxon>
        <taxon>Embryophyta</taxon>
        <taxon>Tracheophyta</taxon>
        <taxon>Spermatophyta</taxon>
        <taxon>Magnoliopsida</taxon>
        <taxon>eudicotyledons</taxon>
        <taxon>Gunneridae</taxon>
        <taxon>Pentapetalae</taxon>
        <taxon>asterids</taxon>
        <taxon>lamiids</taxon>
        <taxon>Solanales</taxon>
        <taxon>Solanaceae</taxon>
        <taxon>Solanoideae</taxon>
        <taxon>Solaneae</taxon>
        <taxon>Solanum</taxon>
    </lineage>
</organism>
<dbReference type="InterPro" id="IPR016024">
    <property type="entry name" value="ARM-type_fold"/>
</dbReference>
<proteinExistence type="inferred from homology"/>
<dbReference type="EC" id="2.7.11.1" evidence="1"/>
<dbReference type="Pfam" id="PF11865">
    <property type="entry name" value="mTOR_dom"/>
    <property type="match status" value="1"/>
</dbReference>
<dbReference type="GO" id="GO:0005524">
    <property type="term" value="F:ATP binding"/>
    <property type="evidence" value="ECO:0007669"/>
    <property type="project" value="UniProtKB-KW"/>
</dbReference>
<name>A0ABD2UZR6_9SOLN</name>
<keyword evidence="4" id="KW-1185">Reference proteome</keyword>
<reference evidence="3 4" key="1">
    <citation type="submission" date="2024-05" db="EMBL/GenBank/DDBJ databases">
        <title>De novo assembly of an allotetraploid wild potato.</title>
        <authorList>
            <person name="Hosaka A.J."/>
        </authorList>
    </citation>
    <scope>NUCLEOTIDE SEQUENCE [LARGE SCALE GENOMIC DNA]</scope>
    <source>
        <tissue evidence="3">Young leaves</tissue>
    </source>
</reference>
<accession>A0ABD2UZR6</accession>
<sequence length="187" mass="21634">MDELPTDLWPSIATSEDYYSTVAINSLMWILRDPSLSSCHQKVVGSLMFIFKVWRLSWACHKQFTWLSTPDRPSHLHPFYKAKVLPDLFDIVRICEDGLKEFITWKLGTLVSIARQHIHKYLPEFLSLLLELWSLFSLAVANRPIHIALILQLVEKLCLALKDEFRKYLPDILPCCIQVLTDAGEGH</sequence>
<dbReference type="Proteomes" id="UP001627284">
    <property type="component" value="Unassembled WGS sequence"/>
</dbReference>